<dbReference type="GeneID" id="76834315"/>
<reference evidence="4" key="1">
    <citation type="submission" date="2022-11" db="EMBL/GenBank/DDBJ databases">
        <title>Complete genome sequence of Methanogenium organophilum DSM 3596.</title>
        <authorList>
            <person name="Chen S.-C."/>
            <person name="Lai S.-J."/>
            <person name="You Y.-T."/>
        </authorList>
    </citation>
    <scope>NUCLEOTIDE SEQUENCE</scope>
    <source>
        <strain evidence="4">DSM 3596</strain>
    </source>
</reference>
<keyword evidence="5" id="KW-1185">Reference proteome</keyword>
<dbReference type="NCBIfam" id="TIGR00229">
    <property type="entry name" value="sensory_box"/>
    <property type="match status" value="2"/>
</dbReference>
<name>A0A9X9S5M3_METOG</name>
<organism evidence="4 5">
    <name type="scientific">Methanogenium organophilum</name>
    <dbReference type="NCBI Taxonomy" id="2199"/>
    <lineage>
        <taxon>Archaea</taxon>
        <taxon>Methanobacteriati</taxon>
        <taxon>Methanobacteriota</taxon>
        <taxon>Stenosarchaea group</taxon>
        <taxon>Methanomicrobia</taxon>
        <taxon>Methanomicrobiales</taxon>
        <taxon>Methanomicrobiaceae</taxon>
        <taxon>Methanogenium</taxon>
    </lineage>
</organism>
<evidence type="ECO:0000259" key="2">
    <source>
        <dbReference type="PROSITE" id="PS50112"/>
    </source>
</evidence>
<evidence type="ECO:0000313" key="4">
    <source>
        <dbReference type="EMBL" id="WAI02116.1"/>
    </source>
</evidence>
<accession>A0A9X9S5M3</accession>
<dbReference type="SUPFAM" id="SSF55785">
    <property type="entry name" value="PYP-like sensor domain (PAS domain)"/>
    <property type="match status" value="3"/>
</dbReference>
<dbReference type="InterPro" id="IPR035965">
    <property type="entry name" value="PAS-like_dom_sf"/>
</dbReference>
<dbReference type="AlphaFoldDB" id="A0A9X9S5M3"/>
<evidence type="ECO:0000256" key="1">
    <source>
        <dbReference type="SAM" id="Coils"/>
    </source>
</evidence>
<dbReference type="CDD" id="cd00130">
    <property type="entry name" value="PAS"/>
    <property type="match status" value="2"/>
</dbReference>
<dbReference type="InterPro" id="IPR000014">
    <property type="entry name" value="PAS"/>
</dbReference>
<dbReference type="InterPro" id="IPR013767">
    <property type="entry name" value="PAS_fold"/>
</dbReference>
<dbReference type="RefSeq" id="WP_268187394.1">
    <property type="nucleotide sequence ID" value="NZ_CP113361.1"/>
</dbReference>
<dbReference type="InterPro" id="IPR013656">
    <property type="entry name" value="PAS_4"/>
</dbReference>
<evidence type="ECO:0000313" key="5">
    <source>
        <dbReference type="Proteomes" id="UP001163096"/>
    </source>
</evidence>
<dbReference type="Proteomes" id="UP001163096">
    <property type="component" value="Chromosome"/>
</dbReference>
<dbReference type="Pfam" id="PF00989">
    <property type="entry name" value="PAS"/>
    <property type="match status" value="1"/>
</dbReference>
<dbReference type="PANTHER" id="PTHR44757">
    <property type="entry name" value="DIGUANYLATE CYCLASE DGCP"/>
    <property type="match status" value="1"/>
</dbReference>
<feature type="domain" description="PAC" evidence="3">
    <location>
        <begin position="267"/>
        <end position="319"/>
    </location>
</feature>
<feature type="domain" description="PAS" evidence="2">
    <location>
        <begin position="360"/>
        <end position="397"/>
    </location>
</feature>
<dbReference type="PANTHER" id="PTHR44757:SF2">
    <property type="entry name" value="BIOFILM ARCHITECTURE MAINTENANCE PROTEIN MBAA"/>
    <property type="match status" value="1"/>
</dbReference>
<gene>
    <name evidence="4" type="ORF">OU421_04395</name>
</gene>
<evidence type="ECO:0000259" key="3">
    <source>
        <dbReference type="PROSITE" id="PS50113"/>
    </source>
</evidence>
<dbReference type="Pfam" id="PF08448">
    <property type="entry name" value="PAS_4"/>
    <property type="match status" value="1"/>
</dbReference>
<keyword evidence="1" id="KW-0175">Coiled coil</keyword>
<dbReference type="InterPro" id="IPR000700">
    <property type="entry name" value="PAS-assoc_C"/>
</dbReference>
<sequence>MRGRQMAQDRKETENIRQLLEKTPTGLTITEIANTLNMHRNTTAKYLDMLVATGETDCKRIGAAKAYFPARRVPVQALPLITPPATICLTGRLEMTEATREATHLLHLPEMSGHIPHTAVPDPLFRDESFITKCREAVAGTPGVHHTSTTRDHRKITLEVRLIPIVFADGTAGCAVTFTDITESAAAEEERNTWKERYTALSEDLTEWVVHISPAMTIEFANAAFCRHAGRPEDRVTGIRFLPAFRPDERQHLDTLISSLLPGKHPVTADIRAIRRDGSPGWETWTIRALGEAGGPITGYHATGRDITALKHCEEQLLQYHENLEENIQKRTAEMQQANQALMTVLAEKEDLERELLFTRQAFDQASDSILLFSRDGNIHQTNRTAEELLGYSREELAEYTVFDVNPSLTQEAWEKMWNTPEPGRKERTISVHRRHDGTIFDVELSRTFVQADGEIYFCSIAREIEKSKNSPEP</sequence>
<proteinExistence type="predicted"/>
<protein>
    <submittedName>
        <fullName evidence="4">PAS domain S-box protein</fullName>
    </submittedName>
</protein>
<dbReference type="PROSITE" id="PS50113">
    <property type="entry name" value="PAC"/>
    <property type="match status" value="1"/>
</dbReference>
<dbReference type="GO" id="GO:0006355">
    <property type="term" value="P:regulation of DNA-templated transcription"/>
    <property type="evidence" value="ECO:0007669"/>
    <property type="project" value="InterPro"/>
</dbReference>
<dbReference type="InterPro" id="IPR052155">
    <property type="entry name" value="Biofilm_reg_signaling"/>
</dbReference>
<feature type="coiled-coil region" evidence="1">
    <location>
        <begin position="310"/>
        <end position="355"/>
    </location>
</feature>
<dbReference type="KEGG" id="mou:OU421_04395"/>
<dbReference type="PROSITE" id="PS50112">
    <property type="entry name" value="PAS"/>
    <property type="match status" value="1"/>
</dbReference>
<dbReference type="SMART" id="SM00091">
    <property type="entry name" value="PAS"/>
    <property type="match status" value="2"/>
</dbReference>
<dbReference type="Gene3D" id="3.30.450.20">
    <property type="entry name" value="PAS domain"/>
    <property type="match status" value="3"/>
</dbReference>
<dbReference type="EMBL" id="CP113361">
    <property type="protein sequence ID" value="WAI02116.1"/>
    <property type="molecule type" value="Genomic_DNA"/>
</dbReference>